<accession>E0SH77</accession>
<name>E0SH77_DICD3</name>
<dbReference type="KEGG" id="ddd:Dda3937_00440"/>
<dbReference type="AlphaFoldDB" id="E0SH77"/>
<dbReference type="eggNOG" id="ENOG5030MSX">
    <property type="taxonomic scope" value="Bacteria"/>
</dbReference>
<sequence length="302" mass="33818">MAIFVMALGGNEVETTALSAYRLVNQDLNLHIDPNKPQEATMVYVAPSEKQAVEYVQISNEGRQLAEGDMVTSPARYYFSSQIDNGIADALADQPEQVSQAIYRLIDDNFVNATESDDEQRQLALELGLSQAGYFAERYLSGNKKTAFMESMNLLASVVKTRQVDDGGNVSYLTLPERVPGTNEYKVDVAELMKEKDPGRYQAYRDALESGGDWFSPYLDFVKQLPQHPEWSSEYQTNAEKLFQSIAGERVTNRFASADLSSSATFISDVRDTLRISYDEQTVQTHVQALKQFVDVLEGSLR</sequence>
<dbReference type="STRING" id="198628.Dda3937_00440"/>
<organism evidence="1 2">
    <name type="scientific">Dickeya dadantii (strain 3937)</name>
    <name type="common">Erwinia chrysanthemi (strain 3937)</name>
    <dbReference type="NCBI Taxonomy" id="198628"/>
    <lineage>
        <taxon>Bacteria</taxon>
        <taxon>Pseudomonadati</taxon>
        <taxon>Pseudomonadota</taxon>
        <taxon>Gammaproteobacteria</taxon>
        <taxon>Enterobacterales</taxon>
        <taxon>Pectobacteriaceae</taxon>
        <taxon>Dickeya</taxon>
    </lineage>
</organism>
<gene>
    <name evidence="1" type="ordered locus">Dda3937_00440</name>
</gene>
<evidence type="ECO:0000313" key="2">
    <source>
        <dbReference type="Proteomes" id="UP000006859"/>
    </source>
</evidence>
<dbReference type="Proteomes" id="UP000006859">
    <property type="component" value="Chromosome"/>
</dbReference>
<reference evidence="1 2" key="1">
    <citation type="journal article" date="2011" name="J. Bacteriol.">
        <title>Genome sequence of the plant-pathogenic bacterium Dickeya dadantii 3937.</title>
        <authorList>
            <person name="Glasner J.D."/>
            <person name="Yang C.H."/>
            <person name="Reverchon S."/>
            <person name="Hugouvieux-Cotte-Pattat N."/>
            <person name="Condemine G."/>
            <person name="Bohin J.P."/>
            <person name="Van Gijsegem F."/>
            <person name="Yang S."/>
            <person name="Franza T."/>
            <person name="Expert D."/>
            <person name="Plunkett G. III"/>
            <person name="San Francisco M.J."/>
            <person name="Charkowski A.O."/>
            <person name="Py B."/>
            <person name="Bell K."/>
            <person name="Rauscher L."/>
            <person name="Rodriguez-Palenzuela P."/>
            <person name="Toussaint A."/>
            <person name="Holeva M.C."/>
            <person name="He S.Y."/>
            <person name="Douet V."/>
            <person name="Boccara M."/>
            <person name="Blanco C."/>
            <person name="Toth I."/>
            <person name="Anderson B.D."/>
            <person name="Biehl B.S."/>
            <person name="Mau B."/>
            <person name="Flynn S.M."/>
            <person name="Barras F."/>
            <person name="Lindeberg M."/>
            <person name="Birch P.R."/>
            <person name="Tsuyumu S."/>
            <person name="Shi X."/>
            <person name="Hibbing M."/>
            <person name="Yap M.N."/>
            <person name="Carpentier M."/>
            <person name="Dassa E."/>
            <person name="Umehara M."/>
            <person name="Kim J.F."/>
            <person name="Rusch M."/>
            <person name="Soni P."/>
            <person name="Mayhew G.F."/>
            <person name="Fouts D.E."/>
            <person name="Gill S.R."/>
            <person name="Blattner F.R."/>
            <person name="Keen N.T."/>
            <person name="Perna N.T."/>
        </authorList>
    </citation>
    <scope>NUCLEOTIDE SEQUENCE [LARGE SCALE GENOMIC DNA]</scope>
    <source>
        <strain evidence="1 2">3937</strain>
    </source>
</reference>
<protein>
    <submittedName>
        <fullName evidence="1">Uncharacterized protein</fullName>
    </submittedName>
</protein>
<proteinExistence type="predicted"/>
<dbReference type="HOGENOM" id="CLU_082405_0_0_6"/>
<dbReference type="EMBL" id="CP002038">
    <property type="protein sequence ID" value="ADN00170.1"/>
    <property type="molecule type" value="Genomic_DNA"/>
</dbReference>
<keyword evidence="2" id="KW-1185">Reference proteome</keyword>
<evidence type="ECO:0000313" key="1">
    <source>
        <dbReference type="EMBL" id="ADN00170.1"/>
    </source>
</evidence>